<feature type="region of interest" description="Disordered" evidence="5">
    <location>
        <begin position="914"/>
        <end position="943"/>
    </location>
</feature>
<dbReference type="Proteomes" id="UP000695562">
    <property type="component" value="Unassembled WGS sequence"/>
</dbReference>
<sequence>MEDEDKKIDENKITKVLSHIPEQYHKTSFQARRTALDYMRSTNRRELLNQIENWLDEVNDVTDDIVNVYFQGFNKSIHNYSRILEYMGESHSNAISMSKEVEEINKLIYFNNLGIERLWRRNLEYHYMIEILEKMEELKTVPELLDKYIKGNHFVHASNLLVNSINTLNDKDLINVNALMDLRQSLNERKEQFKDMIIDKLNDHIYLKTALSLKMVEEEGDQDNFNNFQSNLKKELLSPNSNSINSDQTQHQQQHSNNQYPSLKGTGKKEENKNNQMLKLEEPSKQSNSLEDLNINPESNGKLFLTLLVESLNVLNHLEAGVGLILGKISIELKAIINQCSGQVTNIYQTEGRVVPRMPGESLNSSTGSSPSSSSSNILPSSSLAAIGSNGIAGANNDDIAFTFLTDTFNRNDLLSNFTLNIPLVDLLKMLFTKVNMVFKNHLLASKVFNAAIKATQVKAKHYNFDKEDDHPDGHNDESDDGGGAEQERGLSSSVKSNGADQDIPDVYDSGLVWEIIQKELREMLRIHLHDTSSLLLSTNPSTSAANTSSDIGKASRLFSFSNSIVTDSWNGSTSPSLMSSQNNGSSTNTNSQSLSSPVMSSSNPSGMFKSSQYNVTPVYPMIVKFTDKIEKVIKDKDKAASGVTPSFVVSPKLVNRDIGVEKGLLRLYIDDFVHRNFLQHIKNDYKDRVTAAIEGTEAFKPMDRYKLVLRLKETKPILNSTLHIFQFIAELFSDIVAMSHYVVEFGAIIQTSLLRYYEKCLSKVSQEVDHTLTGTLMNTDLFKFILTSFEAHQYSLQAQQQQSQKEQQQQQQQQTAPHSSKVNKQFDMSKFQDTKEEEYELKSESELFSNAEKPVQRSQLILDIEKLTMLANMSYSLEWLADKVSQLFSQDHHLGGNTPDIVGQKGKHLKTPMKNQLGNIGGGGQKSGLASSRSGTPNVNNPNVVLSPEAIESLKSMEFTIKDICARFKELSRKCLVSLRIEYRVHCFYFLEGFKKTSYICEEERTDPDGFIVELNKDLSSNEEVMSMYLGSDKCHFLFGGIAKLIGKLLITRLQCIKQINDNGVAKLCKNVFTLQQNLSNIIVKREIYFDRVRQFYQSLASEDETLNYILEKLYVPFFSVEEGKVILDFLTSTKRVSSNALQTIEAKYKNMM</sequence>
<keyword evidence="1 4" id="KW-0813">Transport</keyword>
<evidence type="ECO:0000256" key="3">
    <source>
        <dbReference type="ARBA" id="ARBA00022927"/>
    </source>
</evidence>
<dbReference type="PANTHER" id="PTHR14146">
    <property type="entry name" value="EXOCYST COMPLEX COMPONENT 4"/>
    <property type="match status" value="1"/>
</dbReference>
<name>A0A8J4PWH0_9MYCE</name>
<dbReference type="AlphaFoldDB" id="A0A8J4PWH0"/>
<evidence type="ECO:0000256" key="5">
    <source>
        <dbReference type="SAM" id="MobiDB-lite"/>
    </source>
</evidence>
<keyword evidence="2 4" id="KW-0268">Exocytosis</keyword>
<dbReference type="OrthoDB" id="272977at2759"/>
<feature type="domain" description="Exocyst complex component Sec8 middle helical bundle" evidence="7">
    <location>
        <begin position="296"/>
        <end position="566"/>
    </location>
</feature>
<feature type="compositionally biased region" description="Low complexity" evidence="5">
    <location>
        <begin position="580"/>
        <end position="606"/>
    </location>
</feature>
<evidence type="ECO:0000256" key="2">
    <source>
        <dbReference type="ARBA" id="ARBA00022483"/>
    </source>
</evidence>
<dbReference type="InterPro" id="IPR039682">
    <property type="entry name" value="Sec8/EXOC4"/>
</dbReference>
<evidence type="ECO:0000259" key="6">
    <source>
        <dbReference type="Pfam" id="PF04048"/>
    </source>
</evidence>
<keyword evidence="3 4" id="KW-0653">Protein transport</keyword>
<gene>
    <name evidence="8" type="ORF">CYY_003647</name>
</gene>
<feature type="compositionally biased region" description="Low complexity" evidence="5">
    <location>
        <begin position="801"/>
        <end position="815"/>
    </location>
</feature>
<feature type="domain" description="Exocyst complex component Sec8 N-terminal" evidence="6">
    <location>
        <begin position="47"/>
        <end position="147"/>
    </location>
</feature>
<feature type="region of interest" description="Disordered" evidence="5">
    <location>
        <begin position="237"/>
        <end position="272"/>
    </location>
</feature>
<evidence type="ECO:0000313" key="9">
    <source>
        <dbReference type="Proteomes" id="UP000695562"/>
    </source>
</evidence>
<dbReference type="InterPro" id="IPR048630">
    <property type="entry name" value="Sec8_M"/>
</dbReference>
<dbReference type="GO" id="GO:0090522">
    <property type="term" value="P:vesicle tethering involved in exocytosis"/>
    <property type="evidence" value="ECO:0007669"/>
    <property type="project" value="UniProtKB-UniRule"/>
</dbReference>
<keyword evidence="9" id="KW-1185">Reference proteome</keyword>
<accession>A0A8J4PWH0</accession>
<organism evidence="8 9">
    <name type="scientific">Polysphondylium violaceum</name>
    <dbReference type="NCBI Taxonomy" id="133409"/>
    <lineage>
        <taxon>Eukaryota</taxon>
        <taxon>Amoebozoa</taxon>
        <taxon>Evosea</taxon>
        <taxon>Eumycetozoa</taxon>
        <taxon>Dictyostelia</taxon>
        <taxon>Dictyosteliales</taxon>
        <taxon>Dictyosteliaceae</taxon>
        <taxon>Polysphondylium</taxon>
    </lineage>
</organism>
<feature type="region of interest" description="Disordered" evidence="5">
    <location>
        <begin position="572"/>
        <end position="606"/>
    </location>
</feature>
<reference evidence="8" key="1">
    <citation type="submission" date="2020-01" db="EMBL/GenBank/DDBJ databases">
        <title>Development of genomics and gene disruption for Polysphondylium violaceum indicates a role for the polyketide synthase stlB in stalk morphogenesis.</title>
        <authorList>
            <person name="Narita B."/>
            <person name="Kawabe Y."/>
            <person name="Kin K."/>
            <person name="Saito T."/>
            <person name="Gibbs R."/>
            <person name="Kuspa A."/>
            <person name="Muzny D."/>
            <person name="Queller D."/>
            <person name="Richards S."/>
            <person name="Strassman J."/>
            <person name="Sucgang R."/>
            <person name="Worley K."/>
            <person name="Schaap P."/>
        </authorList>
    </citation>
    <scope>NUCLEOTIDE SEQUENCE</scope>
    <source>
        <strain evidence="8">QSvi11</strain>
    </source>
</reference>
<dbReference type="Pfam" id="PF04048">
    <property type="entry name" value="Sec8_N"/>
    <property type="match status" value="1"/>
</dbReference>
<dbReference type="GO" id="GO:0015031">
    <property type="term" value="P:protein transport"/>
    <property type="evidence" value="ECO:0007669"/>
    <property type="project" value="UniProtKB-KW"/>
</dbReference>
<feature type="region of interest" description="Disordered" evidence="5">
    <location>
        <begin position="464"/>
        <end position="502"/>
    </location>
</feature>
<feature type="region of interest" description="Disordered" evidence="5">
    <location>
        <begin position="801"/>
        <end position="826"/>
    </location>
</feature>
<evidence type="ECO:0000256" key="1">
    <source>
        <dbReference type="ARBA" id="ARBA00022448"/>
    </source>
</evidence>
<dbReference type="GO" id="GO:0000145">
    <property type="term" value="C:exocyst"/>
    <property type="evidence" value="ECO:0007669"/>
    <property type="project" value="UniProtKB-UniRule"/>
</dbReference>
<comment type="similarity">
    <text evidence="4">Belongs to the SEC8 family.</text>
</comment>
<evidence type="ECO:0000313" key="8">
    <source>
        <dbReference type="EMBL" id="KAF2075037.1"/>
    </source>
</evidence>
<protein>
    <recommendedName>
        <fullName evidence="4">Exocyst complex component Sec8</fullName>
    </recommendedName>
</protein>
<dbReference type="GO" id="GO:0006904">
    <property type="term" value="P:vesicle docking involved in exocytosis"/>
    <property type="evidence" value="ECO:0007669"/>
    <property type="project" value="InterPro"/>
</dbReference>
<dbReference type="InterPro" id="IPR007191">
    <property type="entry name" value="Sec8_exocyst_N"/>
</dbReference>
<feature type="compositionally biased region" description="Basic and acidic residues" evidence="5">
    <location>
        <begin position="464"/>
        <end position="477"/>
    </location>
</feature>
<feature type="compositionally biased region" description="Low complexity" evidence="5">
    <location>
        <begin position="362"/>
        <end position="377"/>
    </location>
</feature>
<dbReference type="GO" id="GO:0006893">
    <property type="term" value="P:Golgi to plasma membrane transport"/>
    <property type="evidence" value="ECO:0007669"/>
    <property type="project" value="TreeGrafter"/>
</dbReference>
<evidence type="ECO:0000259" key="7">
    <source>
        <dbReference type="Pfam" id="PF20652"/>
    </source>
</evidence>
<evidence type="ECO:0000256" key="4">
    <source>
        <dbReference type="RuleBase" id="RU367079"/>
    </source>
</evidence>
<dbReference type="GO" id="GO:0006612">
    <property type="term" value="P:protein targeting to membrane"/>
    <property type="evidence" value="ECO:0007669"/>
    <property type="project" value="UniProtKB-UniRule"/>
</dbReference>
<feature type="compositionally biased region" description="Low complexity" evidence="5">
    <location>
        <begin position="245"/>
        <end position="259"/>
    </location>
</feature>
<feature type="compositionally biased region" description="Polar residues" evidence="5">
    <location>
        <begin position="490"/>
        <end position="500"/>
    </location>
</feature>
<proteinExistence type="inferred from homology"/>
<feature type="region of interest" description="Disordered" evidence="5">
    <location>
        <begin position="358"/>
        <end position="377"/>
    </location>
</feature>
<comment type="function">
    <text evidence="4">Component of the exocyst complex involved in the docking of exocytic vesicles with fusion sites on the plasma membrane.</text>
</comment>
<dbReference type="EMBL" id="AJWJ01000117">
    <property type="protein sequence ID" value="KAF2075037.1"/>
    <property type="molecule type" value="Genomic_DNA"/>
</dbReference>
<dbReference type="PANTHER" id="PTHR14146:SF0">
    <property type="entry name" value="EXOCYST COMPLEX COMPONENT 4"/>
    <property type="match status" value="1"/>
</dbReference>
<dbReference type="Pfam" id="PF20652">
    <property type="entry name" value="Sec8_C"/>
    <property type="match status" value="1"/>
</dbReference>
<comment type="caution">
    <text evidence="8">The sequence shown here is derived from an EMBL/GenBank/DDBJ whole genome shotgun (WGS) entry which is preliminary data.</text>
</comment>